<evidence type="ECO:0000256" key="1">
    <source>
        <dbReference type="SAM" id="Phobius"/>
    </source>
</evidence>
<name>I7GDJ8_MACFA</name>
<reference evidence="2" key="1">
    <citation type="journal article" date="2007" name="PLoS Biol.">
        <title>Rate of evolution in brain-expressed genes in humans and other primates.</title>
        <authorList>
            <person name="Wang H.-Y."/>
            <person name="Chien H.-C."/>
            <person name="Osada N."/>
            <person name="Hashimoto K."/>
            <person name="Sugano S."/>
            <person name="Gojobori T."/>
            <person name="Chou C.-K."/>
            <person name="Tsai S.-F."/>
            <person name="Wu C.-I."/>
            <person name="Shen C.-K.J."/>
        </authorList>
    </citation>
    <scope>NUCLEOTIDE SEQUENCE</scope>
</reference>
<keyword evidence="1" id="KW-0812">Transmembrane</keyword>
<dbReference type="EMBL" id="AB173475">
    <property type="protein sequence ID" value="BAE90537.1"/>
    <property type="molecule type" value="mRNA"/>
</dbReference>
<feature type="transmembrane region" description="Helical" evidence="1">
    <location>
        <begin position="6"/>
        <end position="31"/>
    </location>
</feature>
<dbReference type="AlphaFoldDB" id="I7GDJ8"/>
<keyword evidence="1" id="KW-0472">Membrane</keyword>
<accession>I7GDJ8</accession>
<keyword evidence="1" id="KW-1133">Transmembrane helix</keyword>
<protein>
    <submittedName>
        <fullName evidence="2">Uncharacterized protein</fullName>
    </submittedName>
</protein>
<organism evidence="2">
    <name type="scientific">Macaca fascicularis</name>
    <name type="common">Crab-eating macaque</name>
    <name type="synonym">Cynomolgus monkey</name>
    <dbReference type="NCBI Taxonomy" id="9541"/>
    <lineage>
        <taxon>Eukaryota</taxon>
        <taxon>Metazoa</taxon>
        <taxon>Chordata</taxon>
        <taxon>Craniata</taxon>
        <taxon>Vertebrata</taxon>
        <taxon>Euteleostomi</taxon>
        <taxon>Mammalia</taxon>
        <taxon>Eutheria</taxon>
        <taxon>Euarchontoglires</taxon>
        <taxon>Primates</taxon>
        <taxon>Haplorrhini</taxon>
        <taxon>Catarrhini</taxon>
        <taxon>Cercopithecidae</taxon>
        <taxon>Cercopithecinae</taxon>
        <taxon>Macaca</taxon>
    </lineage>
</organism>
<sequence length="38" mass="4830">MPPALFFIKIIYSIWSLSWFYTNFRIFFYIYEKYYGIS</sequence>
<proteinExistence type="evidence at transcript level"/>
<evidence type="ECO:0000313" key="2">
    <source>
        <dbReference type="EMBL" id="BAE90537.1"/>
    </source>
</evidence>